<dbReference type="PROSITE" id="PS51704">
    <property type="entry name" value="GP_PDE"/>
    <property type="match status" value="1"/>
</dbReference>
<evidence type="ECO:0000313" key="3">
    <source>
        <dbReference type="EMBL" id="OAS13713.1"/>
    </source>
</evidence>
<dbReference type="InterPro" id="IPR017946">
    <property type="entry name" value="PLC-like_Pdiesterase_TIM-brl"/>
</dbReference>
<organism evidence="3 4">
    <name type="scientific">Paenibacillus oryzisoli</name>
    <dbReference type="NCBI Taxonomy" id="1850517"/>
    <lineage>
        <taxon>Bacteria</taxon>
        <taxon>Bacillati</taxon>
        <taxon>Bacillota</taxon>
        <taxon>Bacilli</taxon>
        <taxon>Bacillales</taxon>
        <taxon>Paenibacillaceae</taxon>
        <taxon>Paenibacillus</taxon>
    </lineage>
</organism>
<dbReference type="OrthoDB" id="384721at2"/>
<dbReference type="SUPFAM" id="SSF51695">
    <property type="entry name" value="PLC-like phosphodiesterases"/>
    <property type="match status" value="1"/>
</dbReference>
<keyword evidence="4" id="KW-1185">Reference proteome</keyword>
<feature type="signal peptide" evidence="1">
    <location>
        <begin position="1"/>
        <end position="27"/>
    </location>
</feature>
<evidence type="ECO:0000313" key="4">
    <source>
        <dbReference type="Proteomes" id="UP000078454"/>
    </source>
</evidence>
<comment type="caution">
    <text evidence="3">The sequence shown here is derived from an EMBL/GenBank/DDBJ whole genome shotgun (WGS) entry which is preliminary data.</text>
</comment>
<dbReference type="EMBL" id="LYPB01000092">
    <property type="protein sequence ID" value="OAS13713.1"/>
    <property type="molecule type" value="Genomic_DNA"/>
</dbReference>
<feature type="domain" description="GP-PDE" evidence="2">
    <location>
        <begin position="31"/>
        <end position="265"/>
    </location>
</feature>
<sequence>MRKILMVLPIFLAMALIAPLTTQTMMADNYSQVTAHRGSSGSTPENTLAAFQQAILDHAGYAELDIQESADGVVMVMHDDNANRTTGISKNMWEVTSTELQQASAGSWYHKDFQKERVPTLDEVITLAKGHMKLNIELKNNGHTVDLAKKTVDIIQSHNFVKECTVTSFDADLLHKVKTLNNSIKTGLIVGQKTEDLEQLMKSSDYDVISAAYPLVNDAFMRLAESHRKEVYVWTVNDTRMMRRMLALGVTSIITNYPDKLVKLMSVE</sequence>
<name>A0A197ZYA5_9BACL</name>
<reference evidence="3 4" key="1">
    <citation type="submission" date="2016-05" db="EMBL/GenBank/DDBJ databases">
        <title>Paenibacillus sp. 1ZS3-15 nov., isolated from the rhizosphere soil.</title>
        <authorList>
            <person name="Zhang X.X."/>
            <person name="Zhang J."/>
        </authorList>
    </citation>
    <scope>NUCLEOTIDE SEQUENCE [LARGE SCALE GENOMIC DNA]</scope>
    <source>
        <strain evidence="3 4">1ZS3-15</strain>
    </source>
</reference>
<accession>A0A197ZYA5</accession>
<dbReference type="AlphaFoldDB" id="A0A197ZYA5"/>
<feature type="chain" id="PRO_5008277634" evidence="1">
    <location>
        <begin position="28"/>
        <end position="268"/>
    </location>
</feature>
<proteinExistence type="predicted"/>
<protein>
    <submittedName>
        <fullName evidence="3">Glycerophosphodiester phosphodiesterase</fullName>
    </submittedName>
</protein>
<dbReference type="Pfam" id="PF03009">
    <property type="entry name" value="GDPD"/>
    <property type="match status" value="1"/>
</dbReference>
<evidence type="ECO:0000259" key="2">
    <source>
        <dbReference type="PROSITE" id="PS51704"/>
    </source>
</evidence>
<gene>
    <name evidence="3" type="ORF">A8708_25040</name>
</gene>
<dbReference type="Proteomes" id="UP000078454">
    <property type="component" value="Unassembled WGS sequence"/>
</dbReference>
<dbReference type="GO" id="GO:0008081">
    <property type="term" value="F:phosphoric diester hydrolase activity"/>
    <property type="evidence" value="ECO:0007669"/>
    <property type="project" value="InterPro"/>
</dbReference>
<dbReference type="PANTHER" id="PTHR46211">
    <property type="entry name" value="GLYCEROPHOSPHORYL DIESTER PHOSPHODIESTERASE"/>
    <property type="match status" value="1"/>
</dbReference>
<dbReference type="PANTHER" id="PTHR46211:SF8">
    <property type="entry name" value="PHOSPHODIESTERASE"/>
    <property type="match status" value="1"/>
</dbReference>
<dbReference type="STRING" id="1850517.A8708_25040"/>
<dbReference type="RefSeq" id="WP_068670819.1">
    <property type="nucleotide sequence ID" value="NZ_LYPB01000092.1"/>
</dbReference>
<dbReference type="InterPro" id="IPR030395">
    <property type="entry name" value="GP_PDE_dom"/>
</dbReference>
<keyword evidence="1" id="KW-0732">Signal</keyword>
<evidence type="ECO:0000256" key="1">
    <source>
        <dbReference type="SAM" id="SignalP"/>
    </source>
</evidence>
<dbReference type="GO" id="GO:0006629">
    <property type="term" value="P:lipid metabolic process"/>
    <property type="evidence" value="ECO:0007669"/>
    <property type="project" value="InterPro"/>
</dbReference>
<dbReference type="Gene3D" id="3.20.20.190">
    <property type="entry name" value="Phosphatidylinositol (PI) phosphodiesterase"/>
    <property type="match status" value="1"/>
</dbReference>